<accession>A0A9N9TCJ6</accession>
<evidence type="ECO:0000313" key="2">
    <source>
        <dbReference type="Proteomes" id="UP001153712"/>
    </source>
</evidence>
<gene>
    <name evidence="1" type="ORF">PHYEVI_LOCUS2144</name>
</gene>
<keyword evidence="2" id="KW-1185">Reference proteome</keyword>
<evidence type="ECO:0000313" key="1">
    <source>
        <dbReference type="EMBL" id="CAG9855698.1"/>
    </source>
</evidence>
<reference evidence="1" key="1">
    <citation type="submission" date="2022-01" db="EMBL/GenBank/DDBJ databases">
        <authorList>
            <person name="King R."/>
        </authorList>
    </citation>
    <scope>NUCLEOTIDE SEQUENCE</scope>
</reference>
<protein>
    <submittedName>
        <fullName evidence="1">Uncharacterized protein</fullName>
    </submittedName>
</protein>
<name>A0A9N9TCJ6_PHYSR</name>
<sequence length="28" mass="3271">MNKKCLKDDCETCDPSIFSTCTAKIYRR</sequence>
<proteinExistence type="predicted"/>
<organism evidence="1 2">
    <name type="scientific">Phyllotreta striolata</name>
    <name type="common">Striped flea beetle</name>
    <name type="synonym">Crioceris striolata</name>
    <dbReference type="NCBI Taxonomy" id="444603"/>
    <lineage>
        <taxon>Eukaryota</taxon>
        <taxon>Metazoa</taxon>
        <taxon>Ecdysozoa</taxon>
        <taxon>Arthropoda</taxon>
        <taxon>Hexapoda</taxon>
        <taxon>Insecta</taxon>
        <taxon>Pterygota</taxon>
        <taxon>Neoptera</taxon>
        <taxon>Endopterygota</taxon>
        <taxon>Coleoptera</taxon>
        <taxon>Polyphaga</taxon>
        <taxon>Cucujiformia</taxon>
        <taxon>Chrysomeloidea</taxon>
        <taxon>Chrysomelidae</taxon>
        <taxon>Galerucinae</taxon>
        <taxon>Alticini</taxon>
        <taxon>Phyllotreta</taxon>
    </lineage>
</organism>
<dbReference type="AlphaFoldDB" id="A0A9N9TCJ6"/>
<dbReference type="EMBL" id="OU900104">
    <property type="protein sequence ID" value="CAG9855698.1"/>
    <property type="molecule type" value="Genomic_DNA"/>
</dbReference>
<dbReference type="Proteomes" id="UP001153712">
    <property type="component" value="Chromosome 11"/>
</dbReference>